<evidence type="ECO:0000313" key="1">
    <source>
        <dbReference type="EMBL" id="AZE51866.1"/>
    </source>
</evidence>
<gene>
    <name evidence="1" type="ORF">C4K04_6238</name>
</gene>
<accession>A0A3G7U056</accession>
<protein>
    <submittedName>
        <fullName evidence="1">Uncharacterized protein</fullName>
    </submittedName>
</protein>
<evidence type="ECO:0000313" key="2">
    <source>
        <dbReference type="Proteomes" id="UP000268048"/>
    </source>
</evidence>
<organism evidence="1 2">
    <name type="scientific">Pseudomonas chlororaphis</name>
    <dbReference type="NCBI Taxonomy" id="587753"/>
    <lineage>
        <taxon>Bacteria</taxon>
        <taxon>Pseudomonadati</taxon>
        <taxon>Pseudomonadota</taxon>
        <taxon>Gammaproteobacteria</taxon>
        <taxon>Pseudomonadales</taxon>
        <taxon>Pseudomonadaceae</taxon>
        <taxon>Pseudomonas</taxon>
    </lineage>
</organism>
<dbReference type="EMBL" id="CP027753">
    <property type="protein sequence ID" value="AZE51866.1"/>
    <property type="molecule type" value="Genomic_DNA"/>
</dbReference>
<proteinExistence type="predicted"/>
<reference evidence="1 2" key="1">
    <citation type="submission" date="2018-03" db="EMBL/GenBank/DDBJ databases">
        <title>Diversity of phytobeneficial traits revealed by whole-genome analysis of worldwide-isolated phenazine-producing Pseudomonas spp.</title>
        <authorList>
            <person name="Biessy A."/>
            <person name="Novinscak A."/>
            <person name="Blom J."/>
            <person name="Leger G."/>
            <person name="Thomashow L.S."/>
            <person name="Cazorla F.M."/>
            <person name="Josic D."/>
            <person name="Filion M."/>
        </authorList>
    </citation>
    <scope>NUCLEOTIDE SEQUENCE [LARGE SCALE GENOMIC DNA]</scope>
    <source>
        <strain evidence="1 2">B25</strain>
    </source>
</reference>
<name>A0A3G7U056_9PSED</name>
<sequence>MREWLSPRPGLEIQHSVGSQVARFDKTLYVRLKPQTRQA</sequence>
<dbReference type="Proteomes" id="UP000268048">
    <property type="component" value="Chromosome"/>
</dbReference>
<dbReference type="AlphaFoldDB" id="A0A3G7U056"/>